<feature type="region of interest" description="Disordered" evidence="1">
    <location>
        <begin position="96"/>
        <end position="115"/>
    </location>
</feature>
<dbReference type="Pfam" id="PF15113">
    <property type="entry name" value="TMEM117"/>
    <property type="match status" value="1"/>
</dbReference>
<dbReference type="Proteomes" id="UP001189429">
    <property type="component" value="Unassembled WGS sequence"/>
</dbReference>
<comment type="caution">
    <text evidence="3">The sequence shown here is derived from an EMBL/GenBank/DDBJ whole genome shotgun (WGS) entry which is preliminary data.</text>
</comment>
<feature type="region of interest" description="Disordered" evidence="1">
    <location>
        <begin position="132"/>
        <end position="152"/>
    </location>
</feature>
<keyword evidence="2" id="KW-1133">Transmembrane helix</keyword>
<dbReference type="EMBL" id="CAUYUJ010021010">
    <property type="protein sequence ID" value="CAK0901991.1"/>
    <property type="molecule type" value="Genomic_DNA"/>
</dbReference>
<feature type="compositionally biased region" description="Basic and acidic residues" evidence="1">
    <location>
        <begin position="136"/>
        <end position="152"/>
    </location>
</feature>
<evidence type="ECO:0000313" key="4">
    <source>
        <dbReference type="Proteomes" id="UP001189429"/>
    </source>
</evidence>
<sequence length="638" mass="69951">SSQLFRSGVAATNSAGTLLEAPEPLSLVGARACSHPPDEPPEANLPLQILQEERSLRRCRNRLAVGPHPAVPLPPEAVPLVEEGGGEELHRCAAGGGSLRGAGQRRSGCRGCRGGRSRRAFDVAPEVGRARLRAGGPERPRQLRQREASLHHQPADLVAPPRAPARGGVVHPLPGLLHPEGDPVQDSYVKYPSFGVFEDLFIIKWPASPALQACRIVLSVAVSLFSLWFGRQVIHHKFLRDFLGLQMFSENNGTLLVMFLTWVAFFEYCLPYPINLIETGTIEAPITEDSSLTYATWGKIWQSTAAIADMVSIITITDVVLQDRVVWPHFGVGLKRLWNDACGGWVRVLVAWFGFLVALPLIIYGLHASEHTNGIYSASKADSATSATTQAARVGIAALLTIVDITTCLQDWEFPSFNTPIDFKVTGTFLSELDCPFVANLLRPLSSITCIAEDFWDVFHFRMSGKWIALLPAFGALGCDWWYTCVTIFGYEPANLGQYERPDDCAIFVIRDQAILDAAYDGGELIAEQADLVSWNARQGALSDVLIHSRYCNEDPLLSYLFVVATIAAGTAFAVLILRAELYWDRYAERHVGDEGLMTRIELRLQQAQEIAAGSESQEGPLLDSAGSQSQSSRSKIF</sequence>
<feature type="compositionally biased region" description="Low complexity" evidence="1">
    <location>
        <begin position="625"/>
        <end position="638"/>
    </location>
</feature>
<evidence type="ECO:0000256" key="2">
    <source>
        <dbReference type="SAM" id="Phobius"/>
    </source>
</evidence>
<protein>
    <recommendedName>
        <fullName evidence="5">Solute carrier family 40 protein</fullName>
    </recommendedName>
</protein>
<organism evidence="3 4">
    <name type="scientific">Prorocentrum cordatum</name>
    <dbReference type="NCBI Taxonomy" id="2364126"/>
    <lineage>
        <taxon>Eukaryota</taxon>
        <taxon>Sar</taxon>
        <taxon>Alveolata</taxon>
        <taxon>Dinophyceae</taxon>
        <taxon>Prorocentrales</taxon>
        <taxon>Prorocentraceae</taxon>
        <taxon>Prorocentrum</taxon>
    </lineage>
</organism>
<keyword evidence="2" id="KW-0812">Transmembrane</keyword>
<feature type="transmembrane region" description="Helical" evidence="2">
    <location>
        <begin position="557"/>
        <end position="578"/>
    </location>
</feature>
<gene>
    <name evidence="3" type="ORF">PCOR1329_LOCUS78767</name>
</gene>
<evidence type="ECO:0000256" key="1">
    <source>
        <dbReference type="SAM" id="MobiDB-lite"/>
    </source>
</evidence>
<feature type="region of interest" description="Disordered" evidence="1">
    <location>
        <begin position="613"/>
        <end position="638"/>
    </location>
</feature>
<name>A0ABN9XQ03_9DINO</name>
<accession>A0ABN9XQ03</accession>
<keyword evidence="4" id="KW-1185">Reference proteome</keyword>
<feature type="transmembrane region" description="Helical" evidence="2">
    <location>
        <begin position="467"/>
        <end position="491"/>
    </location>
</feature>
<proteinExistence type="predicted"/>
<feature type="non-terminal residue" evidence="3">
    <location>
        <position position="1"/>
    </location>
</feature>
<reference evidence="3" key="1">
    <citation type="submission" date="2023-10" db="EMBL/GenBank/DDBJ databases">
        <authorList>
            <person name="Chen Y."/>
            <person name="Shah S."/>
            <person name="Dougan E. K."/>
            <person name="Thang M."/>
            <person name="Chan C."/>
        </authorList>
    </citation>
    <scope>NUCLEOTIDE SEQUENCE [LARGE SCALE GENOMIC DNA]</scope>
</reference>
<keyword evidence="2" id="KW-0472">Membrane</keyword>
<dbReference type="PANTHER" id="PTHR31226:SF1">
    <property type="entry name" value="TRANSMEMBRANE PROTEIN 117"/>
    <property type="match status" value="1"/>
</dbReference>
<feature type="transmembrane region" description="Helical" evidence="2">
    <location>
        <begin position="344"/>
        <end position="366"/>
    </location>
</feature>
<feature type="compositionally biased region" description="Low complexity" evidence="1">
    <location>
        <begin position="101"/>
        <end position="110"/>
    </location>
</feature>
<evidence type="ECO:0000313" key="3">
    <source>
        <dbReference type="EMBL" id="CAK0901991.1"/>
    </source>
</evidence>
<dbReference type="PANTHER" id="PTHR31226">
    <property type="entry name" value="TRANSMEMBRANE PROTEIN 117"/>
    <property type="match status" value="1"/>
</dbReference>
<evidence type="ECO:0008006" key="5">
    <source>
        <dbReference type="Google" id="ProtNLM"/>
    </source>
</evidence>
<dbReference type="InterPro" id="IPR029370">
    <property type="entry name" value="TMEM117"/>
</dbReference>